<comment type="caution">
    <text evidence="1">The sequence shown here is derived from an EMBL/GenBank/DDBJ whole genome shotgun (WGS) entry which is preliminary data.</text>
</comment>
<proteinExistence type="predicted"/>
<gene>
    <name evidence="1" type="ORF">WJ96_05200</name>
</gene>
<evidence type="ECO:0000313" key="2">
    <source>
        <dbReference type="Proteomes" id="UP000056453"/>
    </source>
</evidence>
<organism evidence="1 2">
    <name type="scientific">Burkholderia ubonensis</name>
    <dbReference type="NCBI Taxonomy" id="101571"/>
    <lineage>
        <taxon>Bacteria</taxon>
        <taxon>Pseudomonadati</taxon>
        <taxon>Pseudomonadota</taxon>
        <taxon>Betaproteobacteria</taxon>
        <taxon>Burkholderiales</taxon>
        <taxon>Burkholderiaceae</taxon>
        <taxon>Burkholderia</taxon>
        <taxon>Burkholderia cepacia complex</taxon>
    </lineage>
</organism>
<reference evidence="1 2" key="1">
    <citation type="submission" date="2015-11" db="EMBL/GenBank/DDBJ databases">
        <title>Expanding the genomic diversity of Burkholderia species for the development of highly accurate diagnostics.</title>
        <authorList>
            <person name="Sahl J."/>
            <person name="Keim P."/>
            <person name="Wagner D."/>
        </authorList>
    </citation>
    <scope>NUCLEOTIDE SEQUENCE [LARGE SCALE GENOMIC DNA]</scope>
    <source>
        <strain evidence="1 2">MSMB1808WGS</strain>
    </source>
</reference>
<dbReference type="EMBL" id="LPBJ01000047">
    <property type="protein sequence ID" value="KVP97968.1"/>
    <property type="molecule type" value="Genomic_DNA"/>
</dbReference>
<dbReference type="Proteomes" id="UP000056453">
    <property type="component" value="Unassembled WGS sequence"/>
</dbReference>
<sequence length="105" mass="11695">MMQAYPAWANDELIAEAYELARLRTIMTGIPWQVDHIVPLNSDLVCGLHCEANLQVIPKAANLAKSNDWWPDMPDALATSLRFSEAPSLYLVSPRFANTVAARNI</sequence>
<evidence type="ECO:0008006" key="3">
    <source>
        <dbReference type="Google" id="ProtNLM"/>
    </source>
</evidence>
<protein>
    <recommendedName>
        <fullName evidence="3">HNH nuclease domain-containing protein</fullName>
    </recommendedName>
</protein>
<accession>A0AAW3MVJ4</accession>
<name>A0AAW3MVJ4_9BURK</name>
<keyword evidence="2" id="KW-1185">Reference proteome</keyword>
<dbReference type="AlphaFoldDB" id="A0AAW3MVJ4"/>
<evidence type="ECO:0000313" key="1">
    <source>
        <dbReference type="EMBL" id="KVP97968.1"/>
    </source>
</evidence>